<accession>A0AAV4AG18</accession>
<proteinExistence type="predicted"/>
<evidence type="ECO:0000313" key="1">
    <source>
        <dbReference type="EMBL" id="GFO05847.1"/>
    </source>
</evidence>
<dbReference type="EMBL" id="BLXT01003753">
    <property type="protein sequence ID" value="GFO05847.1"/>
    <property type="molecule type" value="Genomic_DNA"/>
</dbReference>
<reference evidence="1 2" key="1">
    <citation type="journal article" date="2021" name="Elife">
        <title>Chloroplast acquisition without the gene transfer in kleptoplastic sea slugs, Plakobranchus ocellatus.</title>
        <authorList>
            <person name="Maeda T."/>
            <person name="Takahashi S."/>
            <person name="Yoshida T."/>
            <person name="Shimamura S."/>
            <person name="Takaki Y."/>
            <person name="Nagai Y."/>
            <person name="Toyoda A."/>
            <person name="Suzuki Y."/>
            <person name="Arimoto A."/>
            <person name="Ishii H."/>
            <person name="Satoh N."/>
            <person name="Nishiyama T."/>
            <person name="Hasebe M."/>
            <person name="Maruyama T."/>
            <person name="Minagawa J."/>
            <person name="Obokata J."/>
            <person name="Shigenobu S."/>
        </authorList>
    </citation>
    <scope>NUCLEOTIDE SEQUENCE [LARGE SCALE GENOMIC DNA]</scope>
</reference>
<comment type="caution">
    <text evidence="1">The sequence shown here is derived from an EMBL/GenBank/DDBJ whole genome shotgun (WGS) entry which is preliminary data.</text>
</comment>
<organism evidence="1 2">
    <name type="scientific">Plakobranchus ocellatus</name>
    <dbReference type="NCBI Taxonomy" id="259542"/>
    <lineage>
        <taxon>Eukaryota</taxon>
        <taxon>Metazoa</taxon>
        <taxon>Spiralia</taxon>
        <taxon>Lophotrochozoa</taxon>
        <taxon>Mollusca</taxon>
        <taxon>Gastropoda</taxon>
        <taxon>Heterobranchia</taxon>
        <taxon>Euthyneura</taxon>
        <taxon>Panpulmonata</taxon>
        <taxon>Sacoglossa</taxon>
        <taxon>Placobranchoidea</taxon>
        <taxon>Plakobranchidae</taxon>
        <taxon>Plakobranchus</taxon>
    </lineage>
</organism>
<gene>
    <name evidence="1" type="ORF">PoB_003235200</name>
</gene>
<protein>
    <submittedName>
        <fullName evidence="1">Uncharacterized protein</fullName>
    </submittedName>
</protein>
<name>A0AAV4AG18_9GAST</name>
<dbReference type="Proteomes" id="UP000735302">
    <property type="component" value="Unassembled WGS sequence"/>
</dbReference>
<evidence type="ECO:0000313" key="2">
    <source>
        <dbReference type="Proteomes" id="UP000735302"/>
    </source>
</evidence>
<dbReference type="AlphaFoldDB" id="A0AAV4AG18"/>
<sequence>MINDACTKPLKNKKEEKEEEEKKELLMFSHNMCMFLDHISIPKVCVYCTSGNKVVPILTRSVNLSSPMRLFFYDMTYNAFITTAHEIGQM</sequence>
<keyword evidence="2" id="KW-1185">Reference proteome</keyword>